<evidence type="ECO:0000256" key="1">
    <source>
        <dbReference type="SAM" id="MobiDB-lite"/>
    </source>
</evidence>
<feature type="compositionally biased region" description="Low complexity" evidence="1">
    <location>
        <begin position="303"/>
        <end position="320"/>
    </location>
</feature>
<evidence type="ECO:0000313" key="2">
    <source>
        <dbReference type="EMBL" id="KAG1799406.1"/>
    </source>
</evidence>
<dbReference type="Proteomes" id="UP000719766">
    <property type="component" value="Unassembled WGS sequence"/>
</dbReference>
<dbReference type="RefSeq" id="XP_041163805.1">
    <property type="nucleotide sequence ID" value="XM_041299806.1"/>
</dbReference>
<feature type="region of interest" description="Disordered" evidence="1">
    <location>
        <begin position="295"/>
        <end position="320"/>
    </location>
</feature>
<dbReference type="GeneID" id="64593570"/>
<name>A0A9P7DNU7_9AGAM</name>
<organism evidence="2 3">
    <name type="scientific">Suillus plorans</name>
    <dbReference type="NCBI Taxonomy" id="116603"/>
    <lineage>
        <taxon>Eukaryota</taxon>
        <taxon>Fungi</taxon>
        <taxon>Dikarya</taxon>
        <taxon>Basidiomycota</taxon>
        <taxon>Agaricomycotina</taxon>
        <taxon>Agaricomycetes</taxon>
        <taxon>Agaricomycetidae</taxon>
        <taxon>Boletales</taxon>
        <taxon>Suillineae</taxon>
        <taxon>Suillaceae</taxon>
        <taxon>Suillus</taxon>
    </lineage>
</organism>
<dbReference type="EMBL" id="JABBWE010000011">
    <property type="protein sequence ID" value="KAG1799406.1"/>
    <property type="molecule type" value="Genomic_DNA"/>
</dbReference>
<feature type="region of interest" description="Disordered" evidence="1">
    <location>
        <begin position="135"/>
        <end position="194"/>
    </location>
</feature>
<evidence type="ECO:0000313" key="3">
    <source>
        <dbReference type="Proteomes" id="UP000719766"/>
    </source>
</evidence>
<dbReference type="OrthoDB" id="3269111at2759"/>
<sequence>MVAAVAYIRVIHTATTSKHNGNTMPVLNDDPAYDSDEHDGWGISGFNDGKGLRFNVEFVPLQDMAGTSKRRKNAKPKAINKVVYIHEDFDLKDMLVKDITLEGEEDYAEMVGQVQGKKSAEGTLILVENKVTIQEIPNSNSQDADESNDEAEPQRPQKRQSLNALDSDDDTQPQKKAKRQSQVREPTVEEQEQDKIIKNLQDHYHCEDKACPYNQCWPAGMSVNDHQAKIDGVNIDHPPNSKMFDPPARRGSSSSKDNDILALAKRRRNQITQDSKLSSNITVNFSGLAELLSTAHQTPAPQPDVSSTVQQPSQPTQVPPRLSLQAFCDLYDLPLSVYDKLNSHQITDNQLRTECVLSIGELAAVRDAEERWKESH</sequence>
<dbReference type="AlphaFoldDB" id="A0A9P7DNU7"/>
<accession>A0A9P7DNU7</accession>
<comment type="caution">
    <text evidence="2">The sequence shown here is derived from an EMBL/GenBank/DDBJ whole genome shotgun (WGS) entry which is preliminary data.</text>
</comment>
<feature type="region of interest" description="Disordered" evidence="1">
    <location>
        <begin position="230"/>
        <end position="257"/>
    </location>
</feature>
<proteinExistence type="predicted"/>
<protein>
    <submittedName>
        <fullName evidence="2">Uncharacterized protein</fullName>
    </submittedName>
</protein>
<keyword evidence="3" id="KW-1185">Reference proteome</keyword>
<reference evidence="2" key="1">
    <citation type="journal article" date="2020" name="New Phytol.">
        <title>Comparative genomics reveals dynamic genome evolution in host specialist ectomycorrhizal fungi.</title>
        <authorList>
            <person name="Lofgren L.A."/>
            <person name="Nguyen N.H."/>
            <person name="Vilgalys R."/>
            <person name="Ruytinx J."/>
            <person name="Liao H.L."/>
            <person name="Branco S."/>
            <person name="Kuo A."/>
            <person name="LaButti K."/>
            <person name="Lipzen A."/>
            <person name="Andreopoulos W."/>
            <person name="Pangilinan J."/>
            <person name="Riley R."/>
            <person name="Hundley H."/>
            <person name="Na H."/>
            <person name="Barry K."/>
            <person name="Grigoriev I.V."/>
            <person name="Stajich J.E."/>
            <person name="Kennedy P.G."/>
        </authorList>
    </citation>
    <scope>NUCLEOTIDE SEQUENCE</scope>
    <source>
        <strain evidence="2">S12</strain>
    </source>
</reference>
<gene>
    <name evidence="2" type="ORF">HD556DRAFT_1305619</name>
</gene>